<evidence type="ECO:0000313" key="1">
    <source>
        <dbReference type="EMBL" id="OIR01665.1"/>
    </source>
</evidence>
<proteinExistence type="predicted"/>
<organism evidence="1">
    <name type="scientific">mine drainage metagenome</name>
    <dbReference type="NCBI Taxonomy" id="410659"/>
    <lineage>
        <taxon>unclassified sequences</taxon>
        <taxon>metagenomes</taxon>
        <taxon>ecological metagenomes</taxon>
    </lineage>
</organism>
<gene>
    <name evidence="1" type="ORF">GALL_161670</name>
</gene>
<reference evidence="1" key="1">
    <citation type="submission" date="2016-10" db="EMBL/GenBank/DDBJ databases">
        <title>Sequence of Gallionella enrichment culture.</title>
        <authorList>
            <person name="Poehlein A."/>
            <person name="Muehling M."/>
            <person name="Daniel R."/>
        </authorList>
    </citation>
    <scope>NUCLEOTIDE SEQUENCE</scope>
</reference>
<name>A0A1J5RZT5_9ZZZZ</name>
<accession>A0A1J5RZT5</accession>
<sequence>MLRIVISGLALLLLSFASHAGCSAASNYNDCIIDAMKGVKSNVAAMAISDACRAKFRKKIVVAAVPQQVLAGLVGALGNGGVAGQLAGTVYNGNSDWAITNITVSVTAKAGKSAEARQYQIKILNTNSVDDGRGAMPQTNGLFHFQPNIDLSSGYDWKIVGAEGYRSR</sequence>
<dbReference type="EMBL" id="MLJW01000081">
    <property type="protein sequence ID" value="OIR01665.1"/>
    <property type="molecule type" value="Genomic_DNA"/>
</dbReference>
<dbReference type="AlphaFoldDB" id="A0A1J5RZT5"/>
<protein>
    <submittedName>
        <fullName evidence="1">Uncharacterized protein</fullName>
    </submittedName>
</protein>
<comment type="caution">
    <text evidence="1">The sequence shown here is derived from an EMBL/GenBank/DDBJ whole genome shotgun (WGS) entry which is preliminary data.</text>
</comment>